<gene>
    <name evidence="3" type="ORF">GND95_01390</name>
</gene>
<evidence type="ECO:0000313" key="3">
    <source>
        <dbReference type="EMBL" id="KAE9637113.1"/>
    </source>
</evidence>
<evidence type="ECO:0000259" key="2">
    <source>
        <dbReference type="PROSITE" id="PS51782"/>
    </source>
</evidence>
<dbReference type="OrthoDB" id="1716479at2"/>
<proteinExistence type="predicted"/>
<dbReference type="AlphaFoldDB" id="A0A7C8HHL8"/>
<name>A0A7C8HHL8_9FIRM</name>
<protein>
    <submittedName>
        <fullName evidence="3">LysM peptidoglycan-binding domain-containing protein</fullName>
    </submittedName>
</protein>
<keyword evidence="4" id="KW-1185">Reference proteome</keyword>
<feature type="domain" description="LysM" evidence="2">
    <location>
        <begin position="48"/>
        <end position="98"/>
    </location>
</feature>
<dbReference type="InterPro" id="IPR036779">
    <property type="entry name" value="LysM_dom_sf"/>
</dbReference>
<dbReference type="CDD" id="cd00118">
    <property type="entry name" value="LysM"/>
    <property type="match status" value="1"/>
</dbReference>
<evidence type="ECO:0000256" key="1">
    <source>
        <dbReference type="SAM" id="Phobius"/>
    </source>
</evidence>
<organism evidence="3 4">
    <name type="scientific">Defluviitalea raffinosedens</name>
    <dbReference type="NCBI Taxonomy" id="1450156"/>
    <lineage>
        <taxon>Bacteria</taxon>
        <taxon>Bacillati</taxon>
        <taxon>Bacillota</taxon>
        <taxon>Clostridia</taxon>
        <taxon>Lachnospirales</taxon>
        <taxon>Defluviitaleaceae</taxon>
        <taxon>Defluviitalea</taxon>
    </lineage>
</organism>
<dbReference type="Gene3D" id="3.10.350.10">
    <property type="entry name" value="LysM domain"/>
    <property type="match status" value="1"/>
</dbReference>
<sequence length="105" mass="12573">MLRIKSFQRYRFILLLIFFICVFQFIAVIIYSSTEKEHIRKNPIQKYEQVHIQKGDTLWNIAQQYKPDHQSLNQYVSTIMEFNHMKSDKIYAGDKIVIPVYKAGN</sequence>
<feature type="transmembrane region" description="Helical" evidence="1">
    <location>
        <begin position="12"/>
        <end position="31"/>
    </location>
</feature>
<dbReference type="RefSeq" id="WP_158739026.1">
    <property type="nucleotide sequence ID" value="NZ_JAFBEP010000004.1"/>
</dbReference>
<dbReference type="Proteomes" id="UP000483018">
    <property type="component" value="Unassembled WGS sequence"/>
</dbReference>
<dbReference type="Pfam" id="PF01476">
    <property type="entry name" value="LysM"/>
    <property type="match status" value="1"/>
</dbReference>
<keyword evidence="1" id="KW-1133">Transmembrane helix</keyword>
<reference evidence="3 4" key="1">
    <citation type="submission" date="2019-12" db="EMBL/GenBank/DDBJ databases">
        <title>Defluviitalea raffinosedens, isolated from a biogas fermenter, genome sequencing and characterization.</title>
        <authorList>
            <person name="Rettenmaier R."/>
            <person name="Schneider M."/>
            <person name="Neuhaus K."/>
            <person name="Liebl W."/>
            <person name="Zverlov V."/>
        </authorList>
    </citation>
    <scope>NUCLEOTIDE SEQUENCE [LARGE SCALE GENOMIC DNA]</scope>
    <source>
        <strain evidence="3 4">249c-K6</strain>
    </source>
</reference>
<accession>A0A7C8HHL8</accession>
<dbReference type="PROSITE" id="PS51782">
    <property type="entry name" value="LYSM"/>
    <property type="match status" value="1"/>
</dbReference>
<keyword evidence="1" id="KW-0812">Transmembrane</keyword>
<dbReference type="EMBL" id="WSLF01000001">
    <property type="protein sequence ID" value="KAE9637113.1"/>
    <property type="molecule type" value="Genomic_DNA"/>
</dbReference>
<dbReference type="SUPFAM" id="SSF54106">
    <property type="entry name" value="LysM domain"/>
    <property type="match status" value="1"/>
</dbReference>
<dbReference type="InterPro" id="IPR018392">
    <property type="entry name" value="LysM"/>
</dbReference>
<dbReference type="SMART" id="SM00257">
    <property type="entry name" value="LysM"/>
    <property type="match status" value="1"/>
</dbReference>
<evidence type="ECO:0000313" key="4">
    <source>
        <dbReference type="Proteomes" id="UP000483018"/>
    </source>
</evidence>
<keyword evidence="1" id="KW-0472">Membrane</keyword>
<comment type="caution">
    <text evidence="3">The sequence shown here is derived from an EMBL/GenBank/DDBJ whole genome shotgun (WGS) entry which is preliminary data.</text>
</comment>